<sequence>MRMLRTMRNVIVLMLVFCLQANASIFSQSRINVELNNSSIKELIKIIEDQTDMGFLYDASQLKDVKPISVSFQNETVETVLTKALEDTGLGFEVEYKTILIKPLLENKANQQDKREIKGTVVDDTNLPLPGVSVVVKGTTNGVSTDFDGHYSLQIPATGNVVLVFTFIGMEPQEIAVTNQTTVDLVLKGSAEQLAEVVVTTGYQKIDRKLFTGSATVLKAEDAKVAGVADVGRMLEGKVAGVSVQNVSGTFGAAPKIRVRGASSIYGDTKPLWVVDGVVLEDVVDISPDQLSSGDPATLISSSVAGLNADDIEDFQILKDASATALYGARAMNGVIVITTKKGHAGKNSIKVTSEFTMKMKPNYGDYDIMNSQEQMGMFMEMQDKEWLNHADMMRSKDGGVFYKMYDLINTYENGKFGLENTPEARAAFLKKYERANTDWFDVLFRNSLQQNHSVSFSGGSETSKFYVSTSWLTDEGWTVADKVDRYTVNMRGDFDVTDKLKVGLQTKGSIRKQKTPGTFNRTNDAVNGNYSREFDINPFSYALNTSRTITPYDENGNYDYVRMNYAPFNILEEYENNYINLDVLDLSIQGNLDYKINKYLNYNFTGSVRYVKSSNEHIIKEGSNVVGAYNAGVDDPIISTSNRYLWKDISFPNSREVSVLPNGGFYNKETNSMENYYFRNMLNFNRTFDEIHSVNVMLGQELKYVNRQYDYFNGYGFQYNKGGVAFTDPNIIKATNESGFSYYGMEEFRDRFVAAFANVAYSYMGKYTLNATARVDGSNQLGQAKSSRYLPTWNLSGKWNAKEEAYFTDIDWLSNLSFRGTYGLTASMGPANNASVVYRNKITTTPHDSEKQNAMYIESLENSELTWEKQYETNIGFDLGLFNRVSISVDAYQRKGFDLIALVRTSGIGGEGWKYANYADMTSKGIEFSLGTRNIETEDFNWTSNLTFAYNKNEITNLKNRPMIFDLVKAEGGAIQGGPVRGLYSIPFAGLSELGMPQFYDENGKVTQNVYFQDDAVAHLKYEGSIDPKVTGGLSNAFTYKNWKLNVFCTYQFGNKIRLYPSFHASYSDMDAVTKDMNNRWLMPGDEKYTNIPVIASKRTYDKYGYELESTYNAYNFSDQRVAKGDFIRLKEISLEYKLPKNFLDRLGLVNASVKAQGTNLFLLYSDKALNGQDPEFFGAGGVALPVPKQYTFSLKLGF</sequence>
<feature type="chain" id="PRO_5020193958" evidence="8">
    <location>
        <begin position="24"/>
        <end position="1200"/>
    </location>
</feature>
<keyword evidence="6 7" id="KW-0998">Cell outer membrane</keyword>
<evidence type="ECO:0000256" key="6">
    <source>
        <dbReference type="ARBA" id="ARBA00023237"/>
    </source>
</evidence>
<evidence type="ECO:0000259" key="10">
    <source>
        <dbReference type="Pfam" id="PF07715"/>
    </source>
</evidence>
<reference evidence="11 12" key="1">
    <citation type="submission" date="2019-01" db="EMBL/GenBank/DDBJ databases">
        <title>Ancylomarina salipaludis sp. nov., isolated from a salt marsh.</title>
        <authorList>
            <person name="Yoon J.-H."/>
        </authorList>
    </citation>
    <scope>NUCLEOTIDE SEQUENCE [LARGE SCALE GENOMIC DNA]</scope>
    <source>
        <strain evidence="11 12">SHSM-M15</strain>
    </source>
</reference>
<keyword evidence="2 7" id="KW-0813">Transport</keyword>
<keyword evidence="5 7" id="KW-0472">Membrane</keyword>
<evidence type="ECO:0000259" key="9">
    <source>
        <dbReference type="Pfam" id="PF07660"/>
    </source>
</evidence>
<name>A0A4Q1JPM1_9BACT</name>
<evidence type="ECO:0000256" key="7">
    <source>
        <dbReference type="PROSITE-ProRule" id="PRU01360"/>
    </source>
</evidence>
<gene>
    <name evidence="11" type="ORF">EO244_03580</name>
</gene>
<organism evidence="11 12">
    <name type="scientific">Ancylomarina salipaludis</name>
    <dbReference type="NCBI Taxonomy" id="2501299"/>
    <lineage>
        <taxon>Bacteria</taxon>
        <taxon>Pseudomonadati</taxon>
        <taxon>Bacteroidota</taxon>
        <taxon>Bacteroidia</taxon>
        <taxon>Marinilabiliales</taxon>
        <taxon>Marinifilaceae</taxon>
        <taxon>Ancylomarina</taxon>
    </lineage>
</organism>
<dbReference type="Proteomes" id="UP000289703">
    <property type="component" value="Unassembled WGS sequence"/>
</dbReference>
<evidence type="ECO:0000256" key="8">
    <source>
        <dbReference type="SAM" id="SignalP"/>
    </source>
</evidence>
<keyword evidence="12" id="KW-1185">Reference proteome</keyword>
<dbReference type="NCBIfam" id="TIGR04057">
    <property type="entry name" value="SusC_RagA_signa"/>
    <property type="match status" value="1"/>
</dbReference>
<comment type="caution">
    <text evidence="11">The sequence shown here is derived from an EMBL/GenBank/DDBJ whole genome shotgun (WGS) entry which is preliminary data.</text>
</comment>
<dbReference type="Pfam" id="PF07715">
    <property type="entry name" value="Plug"/>
    <property type="match status" value="1"/>
</dbReference>
<dbReference type="InterPro" id="IPR011662">
    <property type="entry name" value="Secretin/TonB_short_N"/>
</dbReference>
<feature type="domain" description="TonB-dependent receptor plug" evidence="10">
    <location>
        <begin position="212"/>
        <end position="335"/>
    </location>
</feature>
<evidence type="ECO:0000256" key="2">
    <source>
        <dbReference type="ARBA" id="ARBA00022448"/>
    </source>
</evidence>
<dbReference type="GO" id="GO:0009279">
    <property type="term" value="C:cell outer membrane"/>
    <property type="evidence" value="ECO:0007669"/>
    <property type="project" value="UniProtKB-SubCell"/>
</dbReference>
<dbReference type="EMBL" id="SAXA01000002">
    <property type="protein sequence ID" value="RXQ96858.1"/>
    <property type="molecule type" value="Genomic_DNA"/>
</dbReference>
<evidence type="ECO:0000256" key="3">
    <source>
        <dbReference type="ARBA" id="ARBA00022452"/>
    </source>
</evidence>
<dbReference type="Pfam" id="PF13715">
    <property type="entry name" value="CarbopepD_reg_2"/>
    <property type="match status" value="1"/>
</dbReference>
<evidence type="ECO:0000256" key="1">
    <source>
        <dbReference type="ARBA" id="ARBA00004571"/>
    </source>
</evidence>
<feature type="signal peptide" evidence="8">
    <location>
        <begin position="1"/>
        <end position="23"/>
    </location>
</feature>
<dbReference type="PROSITE" id="PS52016">
    <property type="entry name" value="TONB_DEPENDENT_REC_3"/>
    <property type="match status" value="1"/>
</dbReference>
<dbReference type="SUPFAM" id="SSF56935">
    <property type="entry name" value="Porins"/>
    <property type="match status" value="1"/>
</dbReference>
<evidence type="ECO:0000313" key="11">
    <source>
        <dbReference type="EMBL" id="RXQ96858.1"/>
    </source>
</evidence>
<dbReference type="InterPro" id="IPR012910">
    <property type="entry name" value="Plug_dom"/>
</dbReference>
<keyword evidence="3 7" id="KW-1134">Transmembrane beta strand</keyword>
<dbReference type="InterPro" id="IPR008969">
    <property type="entry name" value="CarboxyPept-like_regulatory"/>
</dbReference>
<dbReference type="InterPro" id="IPR037066">
    <property type="entry name" value="Plug_dom_sf"/>
</dbReference>
<evidence type="ECO:0000256" key="4">
    <source>
        <dbReference type="ARBA" id="ARBA00022692"/>
    </source>
</evidence>
<dbReference type="Gene3D" id="2.40.170.20">
    <property type="entry name" value="TonB-dependent receptor, beta-barrel domain"/>
    <property type="match status" value="1"/>
</dbReference>
<dbReference type="NCBIfam" id="TIGR04056">
    <property type="entry name" value="OMP_RagA_SusC"/>
    <property type="match status" value="1"/>
</dbReference>
<dbReference type="InterPro" id="IPR023996">
    <property type="entry name" value="TonB-dep_OMP_SusC/RagA"/>
</dbReference>
<evidence type="ECO:0000313" key="12">
    <source>
        <dbReference type="Proteomes" id="UP000289703"/>
    </source>
</evidence>
<dbReference type="OrthoDB" id="9768177at2"/>
<evidence type="ECO:0000256" key="5">
    <source>
        <dbReference type="ARBA" id="ARBA00023136"/>
    </source>
</evidence>
<protein>
    <submittedName>
        <fullName evidence="11">SusC/RagA family TonB-linked outer membrane protein</fullName>
    </submittedName>
</protein>
<dbReference type="InterPro" id="IPR036942">
    <property type="entry name" value="Beta-barrel_TonB_sf"/>
</dbReference>
<dbReference type="AlphaFoldDB" id="A0A4Q1JPM1"/>
<accession>A0A4Q1JPM1</accession>
<dbReference type="InterPro" id="IPR039426">
    <property type="entry name" value="TonB-dep_rcpt-like"/>
</dbReference>
<dbReference type="Gene3D" id="2.170.130.10">
    <property type="entry name" value="TonB-dependent receptor, plug domain"/>
    <property type="match status" value="1"/>
</dbReference>
<keyword evidence="4 7" id="KW-0812">Transmembrane</keyword>
<dbReference type="SUPFAM" id="SSF49464">
    <property type="entry name" value="Carboxypeptidase regulatory domain-like"/>
    <property type="match status" value="1"/>
</dbReference>
<proteinExistence type="inferred from homology"/>
<keyword evidence="8" id="KW-0732">Signal</keyword>
<feature type="domain" description="Secretin/TonB short N-terminal" evidence="9">
    <location>
        <begin position="55"/>
        <end position="103"/>
    </location>
</feature>
<dbReference type="InterPro" id="IPR023997">
    <property type="entry name" value="TonB-dep_OMP_SusC/RagA_CS"/>
</dbReference>
<comment type="subcellular location">
    <subcellularLocation>
        <location evidence="1 7">Cell outer membrane</location>
        <topology evidence="1 7">Multi-pass membrane protein</topology>
    </subcellularLocation>
</comment>
<dbReference type="Pfam" id="PF07660">
    <property type="entry name" value="STN"/>
    <property type="match status" value="1"/>
</dbReference>
<dbReference type="Gene3D" id="2.60.40.1120">
    <property type="entry name" value="Carboxypeptidase-like, regulatory domain"/>
    <property type="match status" value="1"/>
</dbReference>
<comment type="similarity">
    <text evidence="7">Belongs to the TonB-dependent receptor family.</text>
</comment>